<evidence type="ECO:0000313" key="5">
    <source>
        <dbReference type="RefSeq" id="XP_036357807.1"/>
    </source>
</evidence>
<dbReference type="Proteomes" id="UP000515154">
    <property type="component" value="Linkage group LG4"/>
</dbReference>
<dbReference type="AlphaFoldDB" id="A0A6P7SC56"/>
<keyword evidence="2" id="KW-0732">Signal</keyword>
<evidence type="ECO:0000313" key="4">
    <source>
        <dbReference type="RefSeq" id="XP_029635638.1"/>
    </source>
</evidence>
<keyword evidence="3" id="KW-1185">Reference proteome</keyword>
<dbReference type="RefSeq" id="XP_036357807.1">
    <property type="nucleotide sequence ID" value="XM_036501914.1"/>
</dbReference>
<keyword evidence="1" id="KW-0472">Membrane</keyword>
<evidence type="ECO:0000313" key="3">
    <source>
        <dbReference type="Proteomes" id="UP000515154"/>
    </source>
</evidence>
<gene>
    <name evidence="4 5" type="primary">LOC115210960</name>
</gene>
<accession>A0A6P7SC56</accession>
<feature type="transmembrane region" description="Helical" evidence="1">
    <location>
        <begin position="35"/>
        <end position="58"/>
    </location>
</feature>
<feature type="chain" id="PRO_5045019648" evidence="2">
    <location>
        <begin position="20"/>
        <end position="142"/>
    </location>
</feature>
<evidence type="ECO:0000256" key="1">
    <source>
        <dbReference type="SAM" id="Phobius"/>
    </source>
</evidence>
<feature type="signal peptide" evidence="2">
    <location>
        <begin position="1"/>
        <end position="19"/>
    </location>
</feature>
<dbReference type="KEGG" id="osn:115210960"/>
<keyword evidence="1" id="KW-0812">Transmembrane</keyword>
<protein>
    <submittedName>
        <fullName evidence="4 5">Uncharacterized protein LOC115210960</fullName>
    </submittedName>
</protein>
<proteinExistence type="predicted"/>
<reference evidence="4 5" key="1">
    <citation type="submission" date="2025-08" db="UniProtKB">
        <authorList>
            <consortium name="RefSeq"/>
        </authorList>
    </citation>
    <scope>IDENTIFICATION</scope>
</reference>
<keyword evidence="1" id="KW-1133">Transmembrane helix</keyword>
<sequence length="142" mass="15755">MATNNFLLYVLFLLKVVTANVETNERPSFFSMPTYPFIAVVSIISLAITSWVGIFLCTDCYNSEVDSMNHPACKTQKTSHPTPQANPLAMHYGISQPTFPMPQPYSTEPQTVPSAPSLEPAASLYFSPQRYGAMKGYDTNVY</sequence>
<organism evidence="3 4">
    <name type="scientific">Octopus sinensis</name>
    <name type="common">East Asian common octopus</name>
    <dbReference type="NCBI Taxonomy" id="2607531"/>
    <lineage>
        <taxon>Eukaryota</taxon>
        <taxon>Metazoa</taxon>
        <taxon>Spiralia</taxon>
        <taxon>Lophotrochozoa</taxon>
        <taxon>Mollusca</taxon>
        <taxon>Cephalopoda</taxon>
        <taxon>Coleoidea</taxon>
        <taxon>Octopodiformes</taxon>
        <taxon>Octopoda</taxon>
        <taxon>Incirrata</taxon>
        <taxon>Octopodidae</taxon>
        <taxon>Octopus</taxon>
    </lineage>
</organism>
<evidence type="ECO:0000256" key="2">
    <source>
        <dbReference type="SAM" id="SignalP"/>
    </source>
</evidence>
<dbReference type="RefSeq" id="XP_029635638.1">
    <property type="nucleotide sequence ID" value="XM_029779778.2"/>
</dbReference>
<name>A0A6P7SC56_9MOLL</name>